<dbReference type="Proteomes" id="UP000078540">
    <property type="component" value="Unassembled WGS sequence"/>
</dbReference>
<dbReference type="GO" id="GO:0016042">
    <property type="term" value="P:lipid catabolic process"/>
    <property type="evidence" value="ECO:0007669"/>
    <property type="project" value="UniProtKB-KW"/>
</dbReference>
<keyword evidence="7" id="KW-0472">Membrane</keyword>
<feature type="domain" description="Partial AB-hydrolase lipase" evidence="8">
    <location>
        <begin position="310"/>
        <end position="360"/>
    </location>
</feature>
<keyword evidence="3" id="KW-0378">Hydrolase</keyword>
<dbReference type="EMBL" id="KQ976745">
    <property type="protein sequence ID" value="KYM75409.1"/>
    <property type="molecule type" value="Genomic_DNA"/>
</dbReference>
<keyword evidence="2" id="KW-0732">Signal</keyword>
<keyword evidence="5" id="KW-0443">Lipid metabolism</keyword>
<evidence type="ECO:0000256" key="1">
    <source>
        <dbReference type="ARBA" id="ARBA00010701"/>
    </source>
</evidence>
<dbReference type="InterPro" id="IPR029058">
    <property type="entry name" value="AB_hydrolase_fold"/>
</dbReference>
<evidence type="ECO:0000256" key="4">
    <source>
        <dbReference type="ARBA" id="ARBA00022963"/>
    </source>
</evidence>
<keyword evidence="7" id="KW-0812">Transmembrane</keyword>
<keyword evidence="4" id="KW-0442">Lipid degradation</keyword>
<evidence type="ECO:0000313" key="9">
    <source>
        <dbReference type="EMBL" id="KYM75409.1"/>
    </source>
</evidence>
<comment type="similarity">
    <text evidence="1">Belongs to the AB hydrolase superfamily. Lipase family.</text>
</comment>
<feature type="domain" description="Partial AB-hydrolase lipase" evidence="8">
    <location>
        <begin position="1"/>
        <end position="50"/>
    </location>
</feature>
<dbReference type="FunFam" id="3.40.50.1820:FF:000057">
    <property type="entry name" value="Lipase"/>
    <property type="match status" value="2"/>
</dbReference>
<evidence type="ECO:0000256" key="7">
    <source>
        <dbReference type="SAM" id="Phobius"/>
    </source>
</evidence>
<dbReference type="PANTHER" id="PTHR11005">
    <property type="entry name" value="LYSOSOMAL ACID LIPASE-RELATED"/>
    <property type="match status" value="1"/>
</dbReference>
<dbReference type="SUPFAM" id="SSF53474">
    <property type="entry name" value="alpha/beta-Hydrolases"/>
    <property type="match status" value="3"/>
</dbReference>
<reference evidence="9 10" key="1">
    <citation type="submission" date="2015-09" db="EMBL/GenBank/DDBJ databases">
        <title>Atta colombica WGS genome.</title>
        <authorList>
            <person name="Nygaard S."/>
            <person name="Hu H."/>
            <person name="Boomsma J."/>
            <person name="Zhang G."/>
        </authorList>
    </citation>
    <scope>NUCLEOTIDE SEQUENCE [LARGE SCALE GENOMIC DNA]</scope>
    <source>
        <strain evidence="9">Treedump-2</strain>
        <tissue evidence="9">Whole body</tissue>
    </source>
</reference>
<protein>
    <submittedName>
        <fullName evidence="9">Lipase 3</fullName>
    </submittedName>
</protein>
<evidence type="ECO:0000313" key="10">
    <source>
        <dbReference type="Proteomes" id="UP000078540"/>
    </source>
</evidence>
<dbReference type="Pfam" id="PF04083">
    <property type="entry name" value="Abhydro_lipase"/>
    <property type="match status" value="2"/>
</dbReference>
<evidence type="ECO:0000256" key="6">
    <source>
        <dbReference type="ARBA" id="ARBA00023180"/>
    </source>
</evidence>
<feature type="transmembrane region" description="Helical" evidence="7">
    <location>
        <begin position="715"/>
        <end position="735"/>
    </location>
</feature>
<dbReference type="GO" id="GO:0016787">
    <property type="term" value="F:hydrolase activity"/>
    <property type="evidence" value="ECO:0007669"/>
    <property type="project" value="UniProtKB-KW"/>
</dbReference>
<name>A0A195ATU8_9HYME</name>
<evidence type="ECO:0000256" key="3">
    <source>
        <dbReference type="ARBA" id="ARBA00022801"/>
    </source>
</evidence>
<dbReference type="Gene3D" id="3.40.50.1820">
    <property type="entry name" value="alpha/beta hydrolase"/>
    <property type="match status" value="3"/>
</dbReference>
<evidence type="ECO:0000256" key="2">
    <source>
        <dbReference type="ARBA" id="ARBA00022729"/>
    </source>
</evidence>
<feature type="transmembrane region" description="Helical" evidence="7">
    <location>
        <begin position="662"/>
        <end position="679"/>
    </location>
</feature>
<dbReference type="InterPro" id="IPR006693">
    <property type="entry name" value="AB_hydrolase_lipase"/>
</dbReference>
<keyword evidence="10" id="KW-1185">Reference proteome</keyword>
<gene>
    <name evidence="9" type="ORF">ALC53_14105</name>
</gene>
<evidence type="ECO:0000256" key="5">
    <source>
        <dbReference type="ARBA" id="ARBA00023098"/>
    </source>
</evidence>
<dbReference type="STRING" id="520822.A0A195ATU8"/>
<accession>A0A195ATU8</accession>
<sequence length="910" mass="103310">MIRKAGYPVETHIVQTEDGYLLTLHRIPRQNGAPVLLQHSLLTSSADFLILGKDKGLAFILANHGYDVWLGNFRGNTHSRAHVSLSPSNSKFWNFSFHELGIYDVPAMILYITKMTSRPLHAYIGHSLGSTASYIMAAERPEITRMVRIIISLGPGAIFKRVTSPLRLFFDFLTNIQELLQLFVINEILPISSMYSLSKSICDINKEICATVLFLLCGFDREQLNITLLSTFLSHNPAGTSIKTILHFHQVVNSGKFSQYDYGRMKNLQIYNTSEPPDYNLANITAPFALFYAENDPLTTFPVVQFFDLQMIRKAGYPVETHIVQTEDGYLLTVHRIPRQNGAPVLLQHSLLTSSADFLILGKDKGLAFILANHGYDVWLGNFRGNTHSRTHVSLSPSNSKFWNFSFHELGIYDVPAMILYITKMTSRPLHAYIGHSLGSTASYIMAAERPEITRMVRIIISLGPAAILKRVTTPLRLFSTFVANTQELLQLVGINEILSINSTYSLSKSICDINKEICATVLFLLCGFDREQLNITLLSTFLSHNPAGTSIKTILHFHQVVNSGKFSQYDYGRMKNLQIYNTSEPPDYNLANITAPFALFYAENDPITTFPDVKELIRVLPNVVDDYTVPFPKFNHLDFVLATDAPRLVYNRLLKVLKVRIFLFQMDVFLVIFFLSSLKKASDCLRMTNQLHQIIPCFLGYIVSQIWFNFRLKVLLLYIIIDLSSKLIAVYFFARAFIELLQLLGINELFPINFINLSKSLSDINTEIFATALCLFCGFDREQLNITLLSTFLSHNPAGTSIKMIVHFHQVLNSGRFCQYDYGHMKNLQIYNTSEPPDYNLANITAPFALFYAENDPITTFPDVKELIRVLPNVVDDYTVPFPKFNHLDFVFAIDAPQLVYNRLLKVLN</sequence>
<proteinExistence type="inferred from homology"/>
<keyword evidence="6" id="KW-0325">Glycoprotein</keyword>
<evidence type="ECO:0000259" key="8">
    <source>
        <dbReference type="Pfam" id="PF04083"/>
    </source>
</evidence>
<dbReference type="AlphaFoldDB" id="A0A195ATU8"/>
<organism evidence="9 10">
    <name type="scientific">Atta colombica</name>
    <dbReference type="NCBI Taxonomy" id="520822"/>
    <lineage>
        <taxon>Eukaryota</taxon>
        <taxon>Metazoa</taxon>
        <taxon>Ecdysozoa</taxon>
        <taxon>Arthropoda</taxon>
        <taxon>Hexapoda</taxon>
        <taxon>Insecta</taxon>
        <taxon>Pterygota</taxon>
        <taxon>Neoptera</taxon>
        <taxon>Endopterygota</taxon>
        <taxon>Hymenoptera</taxon>
        <taxon>Apocrita</taxon>
        <taxon>Aculeata</taxon>
        <taxon>Formicoidea</taxon>
        <taxon>Formicidae</taxon>
        <taxon>Myrmicinae</taxon>
        <taxon>Atta</taxon>
    </lineage>
</organism>
<keyword evidence="7" id="KW-1133">Transmembrane helix</keyword>